<protein>
    <submittedName>
        <fullName evidence="1">Uncharacterized protein</fullName>
    </submittedName>
</protein>
<accession>A0A5B7DT09</accession>
<keyword evidence="2" id="KW-1185">Reference proteome</keyword>
<organism evidence="1 2">
    <name type="scientific">Portunus trituberculatus</name>
    <name type="common">Swimming crab</name>
    <name type="synonym">Neptunus trituberculatus</name>
    <dbReference type="NCBI Taxonomy" id="210409"/>
    <lineage>
        <taxon>Eukaryota</taxon>
        <taxon>Metazoa</taxon>
        <taxon>Ecdysozoa</taxon>
        <taxon>Arthropoda</taxon>
        <taxon>Crustacea</taxon>
        <taxon>Multicrustacea</taxon>
        <taxon>Malacostraca</taxon>
        <taxon>Eumalacostraca</taxon>
        <taxon>Eucarida</taxon>
        <taxon>Decapoda</taxon>
        <taxon>Pleocyemata</taxon>
        <taxon>Brachyura</taxon>
        <taxon>Eubrachyura</taxon>
        <taxon>Portunoidea</taxon>
        <taxon>Portunidae</taxon>
        <taxon>Portuninae</taxon>
        <taxon>Portunus</taxon>
    </lineage>
</organism>
<reference evidence="1 2" key="1">
    <citation type="submission" date="2019-05" db="EMBL/GenBank/DDBJ databases">
        <title>Another draft genome of Portunus trituberculatus and its Hox gene families provides insights of decapod evolution.</title>
        <authorList>
            <person name="Jeong J.-H."/>
            <person name="Song I."/>
            <person name="Kim S."/>
            <person name="Choi T."/>
            <person name="Kim D."/>
            <person name="Ryu S."/>
            <person name="Kim W."/>
        </authorList>
    </citation>
    <scope>NUCLEOTIDE SEQUENCE [LARGE SCALE GENOMIC DNA]</scope>
    <source>
        <tissue evidence="1">Muscle</tissue>
    </source>
</reference>
<name>A0A5B7DT09_PORTR</name>
<proteinExistence type="predicted"/>
<evidence type="ECO:0000313" key="1">
    <source>
        <dbReference type="EMBL" id="MPC24237.1"/>
    </source>
</evidence>
<dbReference type="EMBL" id="VSRR010001304">
    <property type="protein sequence ID" value="MPC24237.1"/>
    <property type="molecule type" value="Genomic_DNA"/>
</dbReference>
<dbReference type="Proteomes" id="UP000324222">
    <property type="component" value="Unassembled WGS sequence"/>
</dbReference>
<comment type="caution">
    <text evidence="1">The sequence shown here is derived from an EMBL/GenBank/DDBJ whole genome shotgun (WGS) entry which is preliminary data.</text>
</comment>
<dbReference type="AlphaFoldDB" id="A0A5B7DT09"/>
<sequence>MNQFATVEFATQDCSAICKGQAEPRDCPANCEGQFEWLGKTNEKRRQHCRGVFGSGGDCGNLHPSHWCPLFTATQTTLLPNKRPAICLVCLIRPPLAARGVGRGYSAAHEA</sequence>
<gene>
    <name evidence="1" type="ORF">E2C01_017314</name>
</gene>
<evidence type="ECO:0000313" key="2">
    <source>
        <dbReference type="Proteomes" id="UP000324222"/>
    </source>
</evidence>